<dbReference type="Pfam" id="PF13581">
    <property type="entry name" value="HATPase_c_2"/>
    <property type="match status" value="1"/>
</dbReference>
<protein>
    <recommendedName>
        <fullName evidence="2">Histidine kinase/HSP90-like ATPase domain-containing protein</fullName>
    </recommendedName>
</protein>
<dbReference type="Proteomes" id="UP000655287">
    <property type="component" value="Unassembled WGS sequence"/>
</dbReference>
<dbReference type="Gene3D" id="3.30.565.10">
    <property type="entry name" value="Histidine kinase-like ATPase, C-terminal domain"/>
    <property type="match status" value="1"/>
</dbReference>
<keyword evidence="1" id="KW-0808">Transferase</keyword>
<evidence type="ECO:0000256" key="1">
    <source>
        <dbReference type="ARBA" id="ARBA00022527"/>
    </source>
</evidence>
<evidence type="ECO:0000313" key="4">
    <source>
        <dbReference type="Proteomes" id="UP000655287"/>
    </source>
</evidence>
<dbReference type="EMBL" id="BOOU01000059">
    <property type="protein sequence ID" value="GII79613.1"/>
    <property type="molecule type" value="Genomic_DNA"/>
</dbReference>
<organism evidence="3 4">
    <name type="scientific">Sphaerisporangium rufum</name>
    <dbReference type="NCBI Taxonomy" id="1381558"/>
    <lineage>
        <taxon>Bacteria</taxon>
        <taxon>Bacillati</taxon>
        <taxon>Actinomycetota</taxon>
        <taxon>Actinomycetes</taxon>
        <taxon>Streptosporangiales</taxon>
        <taxon>Streptosporangiaceae</taxon>
        <taxon>Sphaerisporangium</taxon>
    </lineage>
</organism>
<keyword evidence="1" id="KW-0418">Kinase</keyword>
<name>A0A919R5Q8_9ACTN</name>
<dbReference type="InterPro" id="IPR050267">
    <property type="entry name" value="Anti-sigma-factor_SerPK"/>
</dbReference>
<evidence type="ECO:0000313" key="3">
    <source>
        <dbReference type="EMBL" id="GII79613.1"/>
    </source>
</evidence>
<evidence type="ECO:0000259" key="2">
    <source>
        <dbReference type="Pfam" id="PF13581"/>
    </source>
</evidence>
<dbReference type="CDD" id="cd16936">
    <property type="entry name" value="HATPase_RsbW-like"/>
    <property type="match status" value="1"/>
</dbReference>
<dbReference type="AlphaFoldDB" id="A0A919R5Q8"/>
<dbReference type="PANTHER" id="PTHR35526:SF3">
    <property type="entry name" value="ANTI-SIGMA-F FACTOR RSBW"/>
    <property type="match status" value="1"/>
</dbReference>
<gene>
    <name evidence="3" type="ORF">Sru01_45950</name>
</gene>
<reference evidence="3" key="1">
    <citation type="submission" date="2021-01" db="EMBL/GenBank/DDBJ databases">
        <title>Whole genome shotgun sequence of Sphaerisporangium rufum NBRC 109079.</title>
        <authorList>
            <person name="Komaki H."/>
            <person name="Tamura T."/>
        </authorList>
    </citation>
    <scope>NUCLEOTIDE SEQUENCE</scope>
    <source>
        <strain evidence="3">NBRC 109079</strain>
    </source>
</reference>
<keyword evidence="1" id="KW-0723">Serine/threonine-protein kinase</keyword>
<dbReference type="InterPro" id="IPR036890">
    <property type="entry name" value="HATPase_C_sf"/>
</dbReference>
<sequence length="213" mass="22610">MGARRFYAAACGTPRPVLLEARTAEELPVLLREAEASMRRAEPAAAGPSVRARGGAAHALPEEAIMNVDAGGLRAVAWELPGDLAVVGKARRLAGEMLRLWQLDHLADDATLAIGELLANAVTYGAPPIRLSLWASADRLCVRVTDHGQGRPRRLDLGPEAVHGRGLAIVAGLATGWGVTPHADSQGKTVWACWTLGRPAPARHVPRPPDPRH</sequence>
<dbReference type="SUPFAM" id="SSF55874">
    <property type="entry name" value="ATPase domain of HSP90 chaperone/DNA topoisomerase II/histidine kinase"/>
    <property type="match status" value="1"/>
</dbReference>
<accession>A0A919R5Q8</accession>
<keyword evidence="4" id="KW-1185">Reference proteome</keyword>
<feature type="domain" description="Histidine kinase/HSP90-like ATPase" evidence="2">
    <location>
        <begin position="81"/>
        <end position="194"/>
    </location>
</feature>
<dbReference type="InterPro" id="IPR003594">
    <property type="entry name" value="HATPase_dom"/>
</dbReference>
<dbReference type="GO" id="GO:0004674">
    <property type="term" value="F:protein serine/threonine kinase activity"/>
    <property type="evidence" value="ECO:0007669"/>
    <property type="project" value="UniProtKB-KW"/>
</dbReference>
<proteinExistence type="predicted"/>
<dbReference type="PANTHER" id="PTHR35526">
    <property type="entry name" value="ANTI-SIGMA-F FACTOR RSBW-RELATED"/>
    <property type="match status" value="1"/>
</dbReference>
<comment type="caution">
    <text evidence="3">The sequence shown here is derived from an EMBL/GenBank/DDBJ whole genome shotgun (WGS) entry which is preliminary data.</text>
</comment>